<dbReference type="RefSeq" id="WP_045297657.1">
    <property type="nucleotide sequence ID" value="NZ_JYJA01000029.1"/>
</dbReference>
<proteinExistence type="predicted"/>
<evidence type="ECO:0008006" key="4">
    <source>
        <dbReference type="Google" id="ProtNLM"/>
    </source>
</evidence>
<evidence type="ECO:0000313" key="2">
    <source>
        <dbReference type="EMBL" id="KJL43859.1"/>
    </source>
</evidence>
<comment type="caution">
    <text evidence="2">The sequence shown here is derived from an EMBL/GenBank/DDBJ whole genome shotgun (WGS) entry which is preliminary data.</text>
</comment>
<sequence>MKIVASADWRDSVPFENPVLLADVVPGEATRCFTCGPDSELLPRTELWAYKHRHPKNHDGYVRFYCAYHVPAAAIVPQPAAAAPTARAKSSSPRPAAQRRVAKPVVPERVRAMCPNCFIEVSATGECGNCGWTAS</sequence>
<dbReference type="EMBL" id="JYJA01000029">
    <property type="protein sequence ID" value="KJL43859.1"/>
    <property type="molecule type" value="Genomic_DNA"/>
</dbReference>
<dbReference type="OrthoDB" id="5083054at2"/>
<organism evidence="2 3">
    <name type="scientific">Microbacterium trichothecenolyticum</name>
    <name type="common">Aureobacterium trichothecenolyticum</name>
    <dbReference type="NCBI Taxonomy" id="69370"/>
    <lineage>
        <taxon>Bacteria</taxon>
        <taxon>Bacillati</taxon>
        <taxon>Actinomycetota</taxon>
        <taxon>Actinomycetes</taxon>
        <taxon>Micrococcales</taxon>
        <taxon>Microbacteriaceae</taxon>
        <taxon>Microbacterium</taxon>
    </lineage>
</organism>
<feature type="region of interest" description="Disordered" evidence="1">
    <location>
        <begin position="81"/>
        <end position="103"/>
    </location>
</feature>
<dbReference type="Proteomes" id="UP000034098">
    <property type="component" value="Unassembled WGS sequence"/>
</dbReference>
<accession>A0A0M2HBI6</accession>
<evidence type="ECO:0000313" key="3">
    <source>
        <dbReference type="Proteomes" id="UP000034098"/>
    </source>
</evidence>
<protein>
    <recommendedName>
        <fullName evidence="4">Glucose-6-phosphate dehydrogenase</fullName>
    </recommendedName>
</protein>
<gene>
    <name evidence="2" type="ORF">RS82_01235</name>
</gene>
<reference evidence="2 3" key="1">
    <citation type="submission" date="2015-02" db="EMBL/GenBank/DDBJ databases">
        <title>Draft genome sequences of ten Microbacterium spp. with emphasis on heavy metal contaminated environments.</title>
        <authorList>
            <person name="Corretto E."/>
        </authorList>
    </citation>
    <scope>NUCLEOTIDE SEQUENCE [LARGE SCALE GENOMIC DNA]</scope>
    <source>
        <strain evidence="2 3">DSM 8608</strain>
    </source>
</reference>
<feature type="compositionally biased region" description="Low complexity" evidence="1">
    <location>
        <begin position="81"/>
        <end position="99"/>
    </location>
</feature>
<dbReference type="PATRIC" id="fig|69370.6.peg.1268"/>
<name>A0A0M2HBI6_MICTR</name>
<keyword evidence="3" id="KW-1185">Reference proteome</keyword>
<evidence type="ECO:0000256" key="1">
    <source>
        <dbReference type="SAM" id="MobiDB-lite"/>
    </source>
</evidence>
<dbReference type="AlphaFoldDB" id="A0A0M2HBI6"/>